<dbReference type="EMBL" id="AGNL01017012">
    <property type="protein sequence ID" value="EJK64668.1"/>
    <property type="molecule type" value="Genomic_DNA"/>
</dbReference>
<feature type="transmembrane region" description="Helical" evidence="3">
    <location>
        <begin position="21"/>
        <end position="42"/>
    </location>
</feature>
<dbReference type="OMA" id="WIYMGEI"/>
<feature type="transmembrane region" description="Helical" evidence="3">
    <location>
        <begin position="165"/>
        <end position="185"/>
    </location>
</feature>
<dbReference type="AlphaFoldDB" id="K0SEZ0"/>
<dbReference type="Pfam" id="PF01554">
    <property type="entry name" value="MatE"/>
    <property type="match status" value="2"/>
</dbReference>
<evidence type="ECO:0000256" key="1">
    <source>
        <dbReference type="ARBA" id="ARBA00010199"/>
    </source>
</evidence>
<gene>
    <name evidence="4" type="ORF">THAOC_14575</name>
</gene>
<feature type="transmembrane region" description="Helical" evidence="3">
    <location>
        <begin position="240"/>
        <end position="261"/>
    </location>
</feature>
<feature type="transmembrane region" description="Helical" evidence="3">
    <location>
        <begin position="365"/>
        <end position="387"/>
    </location>
</feature>
<keyword evidence="5" id="KW-1185">Reference proteome</keyword>
<comment type="caution">
    <text evidence="4">The sequence shown here is derived from an EMBL/GenBank/DDBJ whole genome shotgun (WGS) entry which is preliminary data.</text>
</comment>
<dbReference type="eggNOG" id="KOG1347">
    <property type="taxonomic scope" value="Eukaryota"/>
</dbReference>
<feature type="compositionally biased region" description="Basic and acidic residues" evidence="2">
    <location>
        <begin position="127"/>
        <end position="139"/>
    </location>
</feature>
<evidence type="ECO:0000256" key="3">
    <source>
        <dbReference type="SAM" id="Phobius"/>
    </source>
</evidence>
<name>K0SEZ0_THAOC</name>
<accession>K0SEZ0</accession>
<feature type="transmembrane region" description="Helical" evidence="3">
    <location>
        <begin position="208"/>
        <end position="228"/>
    </location>
</feature>
<dbReference type="GO" id="GO:0016020">
    <property type="term" value="C:membrane"/>
    <property type="evidence" value="ECO:0007669"/>
    <property type="project" value="InterPro"/>
</dbReference>
<feature type="region of interest" description="Disordered" evidence="2">
    <location>
        <begin position="114"/>
        <end position="150"/>
    </location>
</feature>
<feature type="transmembrane region" description="Helical" evidence="3">
    <location>
        <begin position="399"/>
        <end position="419"/>
    </location>
</feature>
<evidence type="ECO:0000313" key="4">
    <source>
        <dbReference type="EMBL" id="EJK64668.1"/>
    </source>
</evidence>
<protein>
    <recommendedName>
        <fullName evidence="6">Multidrug and toxin extrusion protein</fullName>
    </recommendedName>
</protein>
<feature type="transmembrane region" description="Helical" evidence="3">
    <location>
        <begin position="267"/>
        <end position="287"/>
    </location>
</feature>
<evidence type="ECO:0000256" key="2">
    <source>
        <dbReference type="SAM" id="MobiDB-lite"/>
    </source>
</evidence>
<comment type="similarity">
    <text evidence="1">Belongs to the multi antimicrobial extrusion (MATE) (TC 2.A.66.1) family.</text>
</comment>
<feature type="transmembrane region" description="Helical" evidence="3">
    <location>
        <begin position="328"/>
        <end position="345"/>
    </location>
</feature>
<dbReference type="PANTHER" id="PTHR11206">
    <property type="entry name" value="MULTIDRUG RESISTANCE PROTEIN"/>
    <property type="match status" value="1"/>
</dbReference>
<keyword evidence="3" id="KW-0812">Transmembrane</keyword>
<feature type="transmembrane region" description="Helical" evidence="3">
    <location>
        <begin position="439"/>
        <end position="461"/>
    </location>
</feature>
<feature type="transmembrane region" description="Helical" evidence="3">
    <location>
        <begin position="473"/>
        <end position="491"/>
    </location>
</feature>
<dbReference type="GO" id="GO:0015297">
    <property type="term" value="F:antiporter activity"/>
    <property type="evidence" value="ECO:0007669"/>
    <property type="project" value="InterPro"/>
</dbReference>
<evidence type="ECO:0000313" key="5">
    <source>
        <dbReference type="Proteomes" id="UP000266841"/>
    </source>
</evidence>
<dbReference type="GO" id="GO:0042910">
    <property type="term" value="F:xenobiotic transmembrane transporter activity"/>
    <property type="evidence" value="ECO:0007669"/>
    <property type="project" value="InterPro"/>
</dbReference>
<feature type="transmembrane region" description="Helical" evidence="3">
    <location>
        <begin position="48"/>
        <end position="77"/>
    </location>
</feature>
<proteinExistence type="inferred from homology"/>
<keyword evidence="3" id="KW-1133">Transmembrane helix</keyword>
<dbReference type="OrthoDB" id="2126698at2759"/>
<reference evidence="4 5" key="1">
    <citation type="journal article" date="2012" name="Genome Biol.">
        <title>Genome and low-iron response of an oceanic diatom adapted to chronic iron limitation.</title>
        <authorList>
            <person name="Lommer M."/>
            <person name="Specht M."/>
            <person name="Roy A.S."/>
            <person name="Kraemer L."/>
            <person name="Andreson R."/>
            <person name="Gutowska M.A."/>
            <person name="Wolf J."/>
            <person name="Bergner S.V."/>
            <person name="Schilhabel M.B."/>
            <person name="Klostermeier U.C."/>
            <person name="Beiko R.G."/>
            <person name="Rosenstiel P."/>
            <person name="Hippler M."/>
            <person name="Laroche J."/>
        </authorList>
    </citation>
    <scope>NUCLEOTIDE SEQUENCE [LARGE SCALE GENOMIC DNA]</scope>
    <source>
        <strain evidence="4 5">CCMP1005</strain>
    </source>
</reference>
<dbReference type="InterPro" id="IPR002528">
    <property type="entry name" value="MATE_fam"/>
</dbReference>
<organism evidence="4 5">
    <name type="scientific">Thalassiosira oceanica</name>
    <name type="common">Marine diatom</name>
    <dbReference type="NCBI Taxonomy" id="159749"/>
    <lineage>
        <taxon>Eukaryota</taxon>
        <taxon>Sar</taxon>
        <taxon>Stramenopiles</taxon>
        <taxon>Ochrophyta</taxon>
        <taxon>Bacillariophyta</taxon>
        <taxon>Coscinodiscophyceae</taxon>
        <taxon>Thalassiosirophycidae</taxon>
        <taxon>Thalassiosirales</taxon>
        <taxon>Thalassiosiraceae</taxon>
        <taxon>Thalassiosira</taxon>
    </lineage>
</organism>
<sequence length="557" mass="59529">MTARRAPSSKDADGALDELRAQLRIAGPTIVSMLLYKLPWLFSLKFAALASAALATTICNVTGMSFAVGLSFGLTTLTGQARGDLLRRGRAAGVGEEEICGGSHITDRIRRAADGAVTTSSGRTRRQGCEVEEEKKETDPLLGDPSSSLAGESDNGVELIQPLVFLFRGLAVQLLLVVPIGIWWICGTKSTLLALGQGERLSGMTETYLRILTPGLWSFSVCYTLTTWLQTIDMADVPAYAAFVGFALHVPTNVLFVRVLGLGIDGVALATVVFQVIQPVLMLVYLFGTARGRRRVLESTGASAVGIVDLGARRELVASLSMDGARNYLVLALPGVVVISEWWASEVSIFLAGELQPDPDYGLGGMSIYQSINVPACSARVGLFLGLNDAGKAKQASRVGMLGALVLSMTMGGIIYLTPRRFFPSLFTSDDHVIESAGATMPFLAVYVLADGMQTCLNAILKGCGMQHAAMPVVIVAYWMVGVPLAYYLAFYRSHGTTDCDRAPLCGTAGLVAGMTVGTWSHFVLLLAVTLSTVDWKNEAQKAQERIALEKSKIELE</sequence>
<keyword evidence="3" id="KW-0472">Membrane</keyword>
<dbReference type="Proteomes" id="UP000266841">
    <property type="component" value="Unassembled WGS sequence"/>
</dbReference>
<feature type="transmembrane region" description="Helical" evidence="3">
    <location>
        <begin position="511"/>
        <end position="534"/>
    </location>
</feature>
<evidence type="ECO:0008006" key="6">
    <source>
        <dbReference type="Google" id="ProtNLM"/>
    </source>
</evidence>